<keyword evidence="2" id="KW-0963">Cytoplasm</keyword>
<organism evidence="7 8">
    <name type="scientific">Cohaesibacter marisflavi</name>
    <dbReference type="NCBI Taxonomy" id="655353"/>
    <lineage>
        <taxon>Bacteria</taxon>
        <taxon>Pseudomonadati</taxon>
        <taxon>Pseudomonadota</taxon>
        <taxon>Alphaproteobacteria</taxon>
        <taxon>Hyphomicrobiales</taxon>
        <taxon>Cohaesibacteraceae</taxon>
    </lineage>
</organism>
<dbReference type="InterPro" id="IPR047057">
    <property type="entry name" value="MerR_fam"/>
</dbReference>
<keyword evidence="4" id="KW-0238">DNA-binding</keyword>
<dbReference type="RefSeq" id="WP_090074877.1">
    <property type="nucleotide sequence ID" value="NZ_FOVR01000013.1"/>
</dbReference>
<dbReference type="NCBIfam" id="TIGR02044">
    <property type="entry name" value="CueR"/>
    <property type="match status" value="1"/>
</dbReference>
<dbReference type="InterPro" id="IPR015358">
    <property type="entry name" value="Tscrpt_reg_MerR_DNA-bd"/>
</dbReference>
<dbReference type="Gene3D" id="1.10.1660.10">
    <property type="match status" value="1"/>
</dbReference>
<keyword evidence="3" id="KW-0805">Transcription regulation</keyword>
<dbReference type="STRING" id="655353.SAMN04488056_11312"/>
<dbReference type="PANTHER" id="PTHR30204">
    <property type="entry name" value="REDOX-CYCLING DRUG-SENSING TRANSCRIPTIONAL ACTIVATOR SOXR"/>
    <property type="match status" value="1"/>
</dbReference>
<evidence type="ECO:0000256" key="2">
    <source>
        <dbReference type="ARBA" id="ARBA00022490"/>
    </source>
</evidence>
<dbReference type="Pfam" id="PF09278">
    <property type="entry name" value="MerR-DNA-bind"/>
    <property type="match status" value="1"/>
</dbReference>
<dbReference type="GO" id="GO:0003677">
    <property type="term" value="F:DNA binding"/>
    <property type="evidence" value="ECO:0007669"/>
    <property type="project" value="UniProtKB-KW"/>
</dbReference>
<dbReference type="GO" id="GO:0005507">
    <property type="term" value="F:copper ion binding"/>
    <property type="evidence" value="ECO:0007669"/>
    <property type="project" value="InterPro"/>
</dbReference>
<dbReference type="AlphaFoldDB" id="A0A1I5K4X9"/>
<reference evidence="7 8" key="1">
    <citation type="submission" date="2016-10" db="EMBL/GenBank/DDBJ databases">
        <authorList>
            <person name="de Groot N.N."/>
        </authorList>
    </citation>
    <scope>NUCLEOTIDE SEQUENCE [LARGE SCALE GENOMIC DNA]</scope>
    <source>
        <strain evidence="7 8">CGMCC 1.9157</strain>
    </source>
</reference>
<dbReference type="SMART" id="SM00422">
    <property type="entry name" value="HTH_MERR"/>
    <property type="match status" value="1"/>
</dbReference>
<dbReference type="SUPFAM" id="SSF46955">
    <property type="entry name" value="Putative DNA-binding domain"/>
    <property type="match status" value="1"/>
</dbReference>
<evidence type="ECO:0000256" key="5">
    <source>
        <dbReference type="ARBA" id="ARBA00023163"/>
    </source>
</evidence>
<dbReference type="PRINTS" id="PR00040">
    <property type="entry name" value="HTHMERR"/>
</dbReference>
<keyword evidence="8" id="KW-1185">Reference proteome</keyword>
<dbReference type="GO" id="GO:0005737">
    <property type="term" value="C:cytoplasm"/>
    <property type="evidence" value="ECO:0007669"/>
    <property type="project" value="UniProtKB-SubCell"/>
</dbReference>
<evidence type="ECO:0000313" key="7">
    <source>
        <dbReference type="EMBL" id="SFO79671.1"/>
    </source>
</evidence>
<feature type="domain" description="HTH merR-type" evidence="6">
    <location>
        <begin position="1"/>
        <end position="68"/>
    </location>
</feature>
<dbReference type="Proteomes" id="UP000199236">
    <property type="component" value="Unassembled WGS sequence"/>
</dbReference>
<evidence type="ECO:0000313" key="8">
    <source>
        <dbReference type="Proteomes" id="UP000199236"/>
    </source>
</evidence>
<dbReference type="EMBL" id="FOVR01000013">
    <property type="protein sequence ID" value="SFO79671.1"/>
    <property type="molecule type" value="Genomic_DNA"/>
</dbReference>
<sequence length="129" mass="14386">MNISQAAGIADLPVKTLRYYEDIGLVVPARRENGYRDYANEDLARLRLIGRARKLGFSIEECRNLLALQADKSRASADVKRIAQAHLREIDEKIEELQALRSDLAPLVAACKGDDSAECAILKDLEQPH</sequence>
<dbReference type="PANTHER" id="PTHR30204:SF94">
    <property type="entry name" value="HEAVY METAL-DEPENDENT TRANSCRIPTIONAL REGULATOR HI_0293-RELATED"/>
    <property type="match status" value="1"/>
</dbReference>
<accession>A0A1I5K4X9</accession>
<protein>
    <submittedName>
        <fullName evidence="7">Cu(I)-responsive transcriptional regulator</fullName>
    </submittedName>
</protein>
<dbReference type="Pfam" id="PF00376">
    <property type="entry name" value="MerR"/>
    <property type="match status" value="1"/>
</dbReference>
<evidence type="ECO:0000259" key="6">
    <source>
        <dbReference type="PROSITE" id="PS50937"/>
    </source>
</evidence>
<proteinExistence type="predicted"/>
<comment type="subcellular location">
    <subcellularLocation>
        <location evidence="1">Cytoplasm</location>
    </subcellularLocation>
</comment>
<dbReference type="InterPro" id="IPR000551">
    <property type="entry name" value="MerR-type_HTH_dom"/>
</dbReference>
<dbReference type="GO" id="GO:0045893">
    <property type="term" value="P:positive regulation of DNA-templated transcription"/>
    <property type="evidence" value="ECO:0007669"/>
    <property type="project" value="InterPro"/>
</dbReference>
<dbReference type="GO" id="GO:0003700">
    <property type="term" value="F:DNA-binding transcription factor activity"/>
    <property type="evidence" value="ECO:0007669"/>
    <property type="project" value="InterPro"/>
</dbReference>
<evidence type="ECO:0000256" key="1">
    <source>
        <dbReference type="ARBA" id="ARBA00004496"/>
    </source>
</evidence>
<evidence type="ECO:0000256" key="4">
    <source>
        <dbReference type="ARBA" id="ARBA00023125"/>
    </source>
</evidence>
<dbReference type="PROSITE" id="PS50937">
    <property type="entry name" value="HTH_MERR_2"/>
    <property type="match status" value="1"/>
</dbReference>
<dbReference type="InterPro" id="IPR009061">
    <property type="entry name" value="DNA-bd_dom_put_sf"/>
</dbReference>
<dbReference type="InterPro" id="IPR011789">
    <property type="entry name" value="CueR"/>
</dbReference>
<dbReference type="OrthoDB" id="9802944at2"/>
<gene>
    <name evidence="7" type="ORF">SAMN04488056_11312</name>
</gene>
<name>A0A1I5K4X9_9HYPH</name>
<keyword evidence="5" id="KW-0804">Transcription</keyword>
<evidence type="ECO:0000256" key="3">
    <source>
        <dbReference type="ARBA" id="ARBA00023015"/>
    </source>
</evidence>